<proteinExistence type="inferred from homology"/>
<dbReference type="GO" id="GO:0005829">
    <property type="term" value="C:cytosol"/>
    <property type="evidence" value="ECO:0007669"/>
    <property type="project" value="TreeGrafter"/>
</dbReference>
<dbReference type="KEGG" id="smav:CFF01_06630"/>
<protein>
    <recommendedName>
        <fullName evidence="5">gamma-glutamyl-gamma-aminobutyrate hydrolase</fullName>
        <ecNumber evidence="5">3.5.1.94</ecNumber>
    </recommendedName>
</protein>
<comment type="function">
    <text evidence="3">Involved in the breakdown of putrescine via hydrolysis of the gamma-glutamyl linkage of gamma-glutamyl-gamma-aminobutyrate.</text>
</comment>
<comment type="similarity">
    <text evidence="1">Belongs to the peptidase C26 family.</text>
</comment>
<evidence type="ECO:0000256" key="5">
    <source>
        <dbReference type="ARBA" id="ARBA00066788"/>
    </source>
</evidence>
<reference evidence="6 7" key="1">
    <citation type="submission" date="2017-06" db="EMBL/GenBank/DDBJ databases">
        <title>Complete genome sequence of Shewanella marisflavi EP1 associated with anaerobic 2,4-dinitrotoluene reduction and salt tolerance.</title>
        <authorList>
            <person name="Huang J."/>
        </authorList>
    </citation>
    <scope>NUCLEOTIDE SEQUENCE [LARGE SCALE GENOMIC DNA]</scope>
    <source>
        <strain evidence="6 7">EP1</strain>
    </source>
</reference>
<evidence type="ECO:0000256" key="2">
    <source>
        <dbReference type="ARBA" id="ARBA00052718"/>
    </source>
</evidence>
<dbReference type="SUPFAM" id="SSF52317">
    <property type="entry name" value="Class I glutamine amidotransferase-like"/>
    <property type="match status" value="1"/>
</dbReference>
<dbReference type="PROSITE" id="PS51273">
    <property type="entry name" value="GATASE_TYPE_1"/>
    <property type="match status" value="1"/>
</dbReference>
<dbReference type="Proteomes" id="UP000198233">
    <property type="component" value="Chromosome"/>
</dbReference>
<dbReference type="Pfam" id="PF07722">
    <property type="entry name" value="Peptidase_C26"/>
    <property type="match status" value="1"/>
</dbReference>
<accession>A0AAC9U0J6</accession>
<dbReference type="GO" id="GO:0033969">
    <property type="term" value="F:gamma-glutamyl-gamma-aminobutyrate hydrolase activity"/>
    <property type="evidence" value="ECO:0007669"/>
    <property type="project" value="UniProtKB-EC"/>
</dbReference>
<dbReference type="EC" id="3.5.1.94" evidence="5"/>
<evidence type="ECO:0000256" key="4">
    <source>
        <dbReference type="ARBA" id="ARBA00060634"/>
    </source>
</evidence>
<comment type="catalytic activity">
    <reaction evidence="2">
        <text>4-(gamma-L-glutamylamino)butanoate + H2O = 4-aminobutanoate + L-glutamate</text>
        <dbReference type="Rhea" id="RHEA:19737"/>
        <dbReference type="ChEBI" id="CHEBI:15377"/>
        <dbReference type="ChEBI" id="CHEBI:29985"/>
        <dbReference type="ChEBI" id="CHEBI:58800"/>
        <dbReference type="ChEBI" id="CHEBI:59888"/>
        <dbReference type="EC" id="3.5.1.94"/>
    </reaction>
</comment>
<dbReference type="Gene3D" id="3.40.50.880">
    <property type="match status" value="1"/>
</dbReference>
<keyword evidence="6" id="KW-0378">Hydrolase</keyword>
<dbReference type="AlphaFoldDB" id="A0AAC9U0J6"/>
<evidence type="ECO:0000313" key="6">
    <source>
        <dbReference type="EMBL" id="ASJ96286.1"/>
    </source>
</evidence>
<dbReference type="EMBL" id="CP022272">
    <property type="protein sequence ID" value="ASJ96286.1"/>
    <property type="molecule type" value="Genomic_DNA"/>
</dbReference>
<dbReference type="FunFam" id="3.40.50.880:FF:000030">
    <property type="entry name" value="Gamma-glutamyl-gamma-aminobutyrate hydrolase PuuD"/>
    <property type="match status" value="1"/>
</dbReference>
<organism evidence="6 7">
    <name type="scientific">Shewanella marisflavi</name>
    <dbReference type="NCBI Taxonomy" id="260364"/>
    <lineage>
        <taxon>Bacteria</taxon>
        <taxon>Pseudomonadati</taxon>
        <taxon>Pseudomonadota</taxon>
        <taxon>Gammaproteobacteria</taxon>
        <taxon>Alteromonadales</taxon>
        <taxon>Shewanellaceae</taxon>
        <taxon>Shewanella</taxon>
    </lineage>
</organism>
<dbReference type="GO" id="GO:0006598">
    <property type="term" value="P:polyamine catabolic process"/>
    <property type="evidence" value="ECO:0007669"/>
    <property type="project" value="TreeGrafter"/>
</dbReference>
<dbReference type="InterPro" id="IPR011697">
    <property type="entry name" value="Peptidase_C26"/>
</dbReference>
<comment type="pathway">
    <text evidence="4">Amine and polyamine degradation; putrescine degradation; 4-aminobutanoate from putrescine: step 4/4.</text>
</comment>
<evidence type="ECO:0000313" key="7">
    <source>
        <dbReference type="Proteomes" id="UP000198233"/>
    </source>
</evidence>
<sequence length="267" mass="29390">MPITQTTSAKKSKPIILMTMGQQDKNQHPYQVMTHKYMQPIVEIANAVPLLMPTCFGVEDVDRYLDMVDGVYLSGAGSNIEPSLYGQENLTPEKSQDLNRDIVDLAVIKGALKRKLPILGICRGMQELNIALGGTLYQKVYSEPGFDDHREDPQTPNHVQYGPRHAIKTVPGSWLAKLIGDKTMVNSLHGQGICTLGKGLEALAYGEDGLIEAIHGPDYGQFILGVQWHPEWQANENPDSVKLFQAFGSACRGEASWQSANDDKLTA</sequence>
<dbReference type="CDD" id="cd01745">
    <property type="entry name" value="GATase1_2"/>
    <property type="match status" value="1"/>
</dbReference>
<dbReference type="RefSeq" id="WP_088904280.1">
    <property type="nucleotide sequence ID" value="NZ_CP022272.1"/>
</dbReference>
<evidence type="ECO:0000256" key="1">
    <source>
        <dbReference type="ARBA" id="ARBA00011083"/>
    </source>
</evidence>
<dbReference type="InterPro" id="IPR029062">
    <property type="entry name" value="Class_I_gatase-like"/>
</dbReference>
<gene>
    <name evidence="6" type="ORF">CFF01_06630</name>
</gene>
<dbReference type="PANTHER" id="PTHR43235:SF1">
    <property type="entry name" value="GLUTAMINE AMIDOTRANSFERASE PB2B2.05-RELATED"/>
    <property type="match status" value="1"/>
</dbReference>
<dbReference type="InterPro" id="IPR044668">
    <property type="entry name" value="PuuD-like"/>
</dbReference>
<dbReference type="PANTHER" id="PTHR43235">
    <property type="entry name" value="GLUTAMINE AMIDOTRANSFERASE PB2B2.05-RELATED"/>
    <property type="match status" value="1"/>
</dbReference>
<evidence type="ECO:0000256" key="3">
    <source>
        <dbReference type="ARBA" id="ARBA00055068"/>
    </source>
</evidence>
<name>A0AAC9U0J6_9GAMM</name>